<dbReference type="HOGENOM" id="CLU_3269000_0_0_9"/>
<reference evidence="1 2" key="1">
    <citation type="submission" date="2011-08" db="EMBL/GenBank/DDBJ databases">
        <authorList>
            <person name="Weinstock G."/>
            <person name="Sodergren E."/>
            <person name="Clifton S."/>
            <person name="Fulton L."/>
            <person name="Fulton B."/>
            <person name="Courtney L."/>
            <person name="Fronick C."/>
            <person name="Harrison M."/>
            <person name="Strong C."/>
            <person name="Farmer C."/>
            <person name="Delahaunty K."/>
            <person name="Markovic C."/>
            <person name="Hall O."/>
            <person name="Minx P."/>
            <person name="Tomlinson C."/>
            <person name="Mitreva M."/>
            <person name="Hou S."/>
            <person name="Chen J."/>
            <person name="Wollam A."/>
            <person name="Pepin K.H."/>
            <person name="Johnson M."/>
            <person name="Bhonagiri V."/>
            <person name="Zhang X."/>
            <person name="Suruliraj S."/>
            <person name="Warren W."/>
            <person name="Chinwalla A."/>
            <person name="Mardis E.R."/>
            <person name="Wilson R.K."/>
        </authorList>
    </citation>
    <scope>NUCLEOTIDE SEQUENCE [LARGE SCALE GENOMIC DNA]</scope>
    <source>
        <strain evidence="1 2">DP7</strain>
    </source>
</reference>
<name>G9XJK3_DESHA</name>
<evidence type="ECO:0000313" key="1">
    <source>
        <dbReference type="EMBL" id="EHL08147.1"/>
    </source>
</evidence>
<dbReference type="EMBL" id="AFZX01000030">
    <property type="protein sequence ID" value="EHL08147.1"/>
    <property type="molecule type" value="Genomic_DNA"/>
</dbReference>
<accession>G9XJK3</accession>
<proteinExistence type="predicted"/>
<gene>
    <name evidence="1" type="ORF">HMPREF0322_01134</name>
</gene>
<dbReference type="Proteomes" id="UP000004416">
    <property type="component" value="Unassembled WGS sequence"/>
</dbReference>
<sequence length="41" mass="4753">MNKLIKEVCVHQPQAKPFVNIYKKSPVLCNFLQRLGFCFGL</sequence>
<comment type="caution">
    <text evidence="1">The sequence shown here is derived from an EMBL/GenBank/DDBJ whole genome shotgun (WGS) entry which is preliminary data.</text>
</comment>
<protein>
    <submittedName>
        <fullName evidence="1">Uncharacterized protein</fullName>
    </submittedName>
</protein>
<evidence type="ECO:0000313" key="2">
    <source>
        <dbReference type="Proteomes" id="UP000004416"/>
    </source>
</evidence>
<dbReference type="AlphaFoldDB" id="G9XJK3"/>
<organism evidence="1 2">
    <name type="scientific">Desulfitobacterium hafniense DP7</name>
    <dbReference type="NCBI Taxonomy" id="537010"/>
    <lineage>
        <taxon>Bacteria</taxon>
        <taxon>Bacillati</taxon>
        <taxon>Bacillota</taxon>
        <taxon>Clostridia</taxon>
        <taxon>Eubacteriales</taxon>
        <taxon>Desulfitobacteriaceae</taxon>
        <taxon>Desulfitobacterium</taxon>
    </lineage>
</organism>